<sequence>MLKSKEDLNKKADSSEKLKSEGVNAEKHKAVKYIKNKTIILDTLPETDNITHVKKKERPKTAKVLIREPRKTGEHLQYIIMVWCEYMLLLFIYYDKILFGLEEDNIASTTANMLQERRNSDTNKTIRPPNKQALYSPVDQILSNIGPSIDKASSSANEILQAEKKQAIAKRSLTSDNSFMEAMNAAATKKPKIVRKKLTEVTKSNSTDSRRTSMDSIQPEASTISQTIMTDNIGKRRIHFADDKGLELVATRYFEIEEGERINVVRLTSEERQEGRFLKHNMEYNEMEVEEETIRRCINYRLILLQNIAEADIVPGSKSMAKIEEERRQETVMKVFYFGKALENTEEPNPENMVQDRTHEVTVIPLEPIMDTIEESNSKDDFTIIASQSIPINTEHLTTSSASVVQTPLEAHETNIDRNVLPPKIQVQTDSMPGLEKIMDSKINEAPKNIPEENKEISSNTANVTIPPELRNFLANLNLKKSEHGPKEMEIKSDKTNISFTIEELSGLLTKVKQHESDAFKNNDLDNIDPTTTSSINLNEVKQDVNEFDSTLLLSKRRSRFDESGQVIQPTSMPSPQIYQPFVDQLKRQGLPTTSEWIPNEATFIQTPFVSHSDNGQNTSKIYPESGQAGYSQSNFNPTGYQDNSNVPGFKPYQCRFFARGYCSHGDHCVIEKDSIALPGIKKADKMIHIEILDGIVHGRGQDQDPDLNPDLDLDLNHAQLLVQAVHILIRVLVVDHAHLQEQASIVKNPVHHIGNLIIIKTIKEKKKIKEEKNLQNMPINTNLQTRQGVGQFQETALINDSSLPEIDEIPLPNEVEKTDSTHL</sequence>
<feature type="region of interest" description="Disordered" evidence="2">
    <location>
        <begin position="1"/>
        <end position="21"/>
    </location>
</feature>
<dbReference type="Proteomes" id="UP000887540">
    <property type="component" value="Unplaced"/>
</dbReference>
<proteinExistence type="predicted"/>
<keyword evidence="1" id="KW-0863">Zinc-finger</keyword>
<dbReference type="GO" id="GO:0008270">
    <property type="term" value="F:zinc ion binding"/>
    <property type="evidence" value="ECO:0007669"/>
    <property type="project" value="UniProtKB-KW"/>
</dbReference>
<evidence type="ECO:0000256" key="1">
    <source>
        <dbReference type="PROSITE-ProRule" id="PRU00723"/>
    </source>
</evidence>
<dbReference type="InterPro" id="IPR000571">
    <property type="entry name" value="Znf_CCCH"/>
</dbReference>
<keyword evidence="1" id="KW-0479">Metal-binding</keyword>
<name>A0A914CDZ1_9BILA</name>
<protein>
    <submittedName>
        <fullName evidence="5">C3H1-type domain-containing protein</fullName>
    </submittedName>
</protein>
<evidence type="ECO:0000256" key="2">
    <source>
        <dbReference type="SAM" id="MobiDB-lite"/>
    </source>
</evidence>
<feature type="domain" description="C3H1-type" evidence="3">
    <location>
        <begin position="649"/>
        <end position="669"/>
    </location>
</feature>
<evidence type="ECO:0000313" key="5">
    <source>
        <dbReference type="WBParaSite" id="ACRNAN_Path_850.g3282.t2"/>
    </source>
</evidence>
<dbReference type="AlphaFoldDB" id="A0A914CDZ1"/>
<reference evidence="5" key="1">
    <citation type="submission" date="2022-11" db="UniProtKB">
        <authorList>
            <consortium name="WormBaseParasite"/>
        </authorList>
    </citation>
    <scope>IDENTIFICATION</scope>
</reference>
<accession>A0A914CDZ1</accession>
<evidence type="ECO:0000259" key="3">
    <source>
        <dbReference type="PROSITE" id="PS50103"/>
    </source>
</evidence>
<keyword evidence="1" id="KW-0862">Zinc</keyword>
<evidence type="ECO:0000313" key="4">
    <source>
        <dbReference type="Proteomes" id="UP000887540"/>
    </source>
</evidence>
<dbReference type="PROSITE" id="PS50103">
    <property type="entry name" value="ZF_C3H1"/>
    <property type="match status" value="1"/>
</dbReference>
<keyword evidence="4" id="KW-1185">Reference proteome</keyword>
<feature type="zinc finger region" description="C3H1-type" evidence="1">
    <location>
        <begin position="649"/>
        <end position="669"/>
    </location>
</feature>
<organism evidence="4 5">
    <name type="scientific">Acrobeloides nanus</name>
    <dbReference type="NCBI Taxonomy" id="290746"/>
    <lineage>
        <taxon>Eukaryota</taxon>
        <taxon>Metazoa</taxon>
        <taxon>Ecdysozoa</taxon>
        <taxon>Nematoda</taxon>
        <taxon>Chromadorea</taxon>
        <taxon>Rhabditida</taxon>
        <taxon>Tylenchina</taxon>
        <taxon>Cephalobomorpha</taxon>
        <taxon>Cephaloboidea</taxon>
        <taxon>Cephalobidae</taxon>
        <taxon>Acrobeloides</taxon>
    </lineage>
</organism>
<dbReference type="WBParaSite" id="ACRNAN_Path_850.g3282.t2">
    <property type="protein sequence ID" value="ACRNAN_Path_850.g3282.t2"/>
    <property type="gene ID" value="ACRNAN_Path_850.g3282"/>
</dbReference>